<protein>
    <submittedName>
        <fullName evidence="1">Uncharacterized protein</fullName>
    </submittedName>
</protein>
<dbReference type="EMBL" id="ABJK02000014">
    <property type="protein sequence ID" value="EDT48295.1"/>
    <property type="molecule type" value="Genomic_DNA"/>
</dbReference>
<dbReference type="Proteomes" id="UP000005602">
    <property type="component" value="Unassembled WGS sequence"/>
</dbReference>
<dbReference type="GeneID" id="77385807"/>
<accession>A0ABM9XG50</accession>
<evidence type="ECO:0000313" key="1">
    <source>
        <dbReference type="EMBL" id="EDT48295.1"/>
    </source>
</evidence>
<keyword evidence="2" id="KW-1185">Reference proteome</keyword>
<dbReference type="RefSeq" id="WP_006531383.1">
    <property type="nucleotide sequence ID" value="NZ_DS572686.1"/>
</dbReference>
<gene>
    <name evidence="1" type="ORF">STRINF_00479</name>
</gene>
<sequence>MNKKELLQDLYSYNEDLLEVIIANDLLKNWVHRSDYKNNSRAIE</sequence>
<proteinExistence type="predicted"/>
<comment type="caution">
    <text evidence="1">The sequence shown here is derived from an EMBL/GenBank/DDBJ whole genome shotgun (WGS) entry which is preliminary data.</text>
</comment>
<evidence type="ECO:0000313" key="2">
    <source>
        <dbReference type="Proteomes" id="UP000005602"/>
    </source>
</evidence>
<reference evidence="1" key="1">
    <citation type="submission" date="2008-03" db="EMBL/GenBank/DDBJ databases">
        <authorList>
            <person name="Fulton L."/>
            <person name="Clifton S."/>
            <person name="Fulton B."/>
            <person name="Xu J."/>
            <person name="Minx P."/>
            <person name="Pepin K.H."/>
            <person name="Johnson M."/>
            <person name="Thiruvilangam P."/>
            <person name="Bhonagiri V."/>
            <person name="Nash W.E."/>
            <person name="Mardis E.R."/>
            <person name="Wilson R.K."/>
        </authorList>
    </citation>
    <scope>NUCLEOTIDE SEQUENCE [LARGE SCALE GENOMIC DNA]</scope>
    <source>
        <strain evidence="1">ATCC BAA-102</strain>
    </source>
</reference>
<organism evidence="1 2">
    <name type="scientific">Streptococcus infantarius subsp. infantarius ATCC BAA-102</name>
    <dbReference type="NCBI Taxonomy" id="471872"/>
    <lineage>
        <taxon>Bacteria</taxon>
        <taxon>Bacillati</taxon>
        <taxon>Bacillota</taxon>
        <taxon>Bacilli</taxon>
        <taxon>Lactobacillales</taxon>
        <taxon>Streptococcaceae</taxon>
        <taxon>Streptococcus</taxon>
    </lineage>
</organism>
<reference evidence="1" key="2">
    <citation type="submission" date="2013-09" db="EMBL/GenBank/DDBJ databases">
        <title>Draft genome sequence of Streptococcus infantarius subsp. infantarius ATCC BAA-102.</title>
        <authorList>
            <person name="Sudarsanam P."/>
            <person name="Ley R."/>
            <person name="Guruge J."/>
            <person name="Turnbaugh P.J."/>
            <person name="Mahowald M."/>
            <person name="Liep D."/>
            <person name="Gordon J."/>
        </authorList>
    </citation>
    <scope>NUCLEOTIDE SEQUENCE</scope>
    <source>
        <strain evidence="1">ATCC BAA-102</strain>
    </source>
</reference>
<name>A0ABM9XG50_9STRE</name>